<evidence type="ECO:0000256" key="1">
    <source>
        <dbReference type="SAM" id="Phobius"/>
    </source>
</evidence>
<feature type="transmembrane region" description="Helical" evidence="1">
    <location>
        <begin position="75"/>
        <end position="94"/>
    </location>
</feature>
<accession>A0A5C6EKH4</accession>
<keyword evidence="1" id="KW-0472">Membrane</keyword>
<evidence type="ECO:0000313" key="3">
    <source>
        <dbReference type="Proteomes" id="UP000318288"/>
    </source>
</evidence>
<keyword evidence="1" id="KW-1133">Transmembrane helix</keyword>
<dbReference type="AlphaFoldDB" id="A0A5C6EKH4"/>
<dbReference type="EMBL" id="SJPW01000006">
    <property type="protein sequence ID" value="TWU48980.1"/>
    <property type="molecule type" value="Genomic_DNA"/>
</dbReference>
<sequence length="106" mass="11655">MRVHSTVRRVAVVLSTAASVINLALAFYIFRLARSRVSPGEWRQDMDTLLIVIYIGSAIGFAIGAIAFRYGFFYTGLLLAAMVLIVAVAGPFVFDPSWGPAQKLFR</sequence>
<gene>
    <name evidence="2" type="ORF">Poly51_48840</name>
</gene>
<proteinExistence type="predicted"/>
<organism evidence="2 3">
    <name type="scientific">Rubripirellula tenax</name>
    <dbReference type="NCBI Taxonomy" id="2528015"/>
    <lineage>
        <taxon>Bacteria</taxon>
        <taxon>Pseudomonadati</taxon>
        <taxon>Planctomycetota</taxon>
        <taxon>Planctomycetia</taxon>
        <taxon>Pirellulales</taxon>
        <taxon>Pirellulaceae</taxon>
        <taxon>Rubripirellula</taxon>
    </lineage>
</organism>
<protein>
    <submittedName>
        <fullName evidence="2">Uncharacterized protein</fullName>
    </submittedName>
</protein>
<reference evidence="2 3" key="1">
    <citation type="submission" date="2019-02" db="EMBL/GenBank/DDBJ databases">
        <title>Deep-cultivation of Planctomycetes and their phenomic and genomic characterization uncovers novel biology.</title>
        <authorList>
            <person name="Wiegand S."/>
            <person name="Jogler M."/>
            <person name="Boedeker C."/>
            <person name="Pinto D."/>
            <person name="Vollmers J."/>
            <person name="Rivas-Marin E."/>
            <person name="Kohn T."/>
            <person name="Peeters S.H."/>
            <person name="Heuer A."/>
            <person name="Rast P."/>
            <person name="Oberbeckmann S."/>
            <person name="Bunk B."/>
            <person name="Jeske O."/>
            <person name="Meyerdierks A."/>
            <person name="Storesund J.E."/>
            <person name="Kallscheuer N."/>
            <person name="Luecker S."/>
            <person name="Lage O.M."/>
            <person name="Pohl T."/>
            <person name="Merkel B.J."/>
            <person name="Hornburger P."/>
            <person name="Mueller R.-W."/>
            <person name="Bruemmer F."/>
            <person name="Labrenz M."/>
            <person name="Spormann A.M."/>
            <person name="Op Den Camp H."/>
            <person name="Overmann J."/>
            <person name="Amann R."/>
            <person name="Jetten M.S.M."/>
            <person name="Mascher T."/>
            <person name="Medema M.H."/>
            <person name="Devos D.P."/>
            <person name="Kaster A.-K."/>
            <person name="Ovreas L."/>
            <person name="Rohde M."/>
            <person name="Galperin M.Y."/>
            <person name="Jogler C."/>
        </authorList>
    </citation>
    <scope>NUCLEOTIDE SEQUENCE [LARGE SCALE GENOMIC DNA]</scope>
    <source>
        <strain evidence="2 3">Poly51</strain>
    </source>
</reference>
<name>A0A5C6EKH4_9BACT</name>
<keyword evidence="1" id="KW-0812">Transmembrane</keyword>
<keyword evidence="3" id="KW-1185">Reference proteome</keyword>
<dbReference type="Proteomes" id="UP000318288">
    <property type="component" value="Unassembled WGS sequence"/>
</dbReference>
<comment type="caution">
    <text evidence="2">The sequence shown here is derived from an EMBL/GenBank/DDBJ whole genome shotgun (WGS) entry which is preliminary data.</text>
</comment>
<evidence type="ECO:0000313" key="2">
    <source>
        <dbReference type="EMBL" id="TWU48980.1"/>
    </source>
</evidence>
<feature type="transmembrane region" description="Helical" evidence="1">
    <location>
        <begin position="50"/>
        <end position="68"/>
    </location>
</feature>